<keyword evidence="1" id="KW-0472">Membrane</keyword>
<feature type="transmembrane region" description="Helical" evidence="1">
    <location>
        <begin position="83"/>
        <end position="102"/>
    </location>
</feature>
<dbReference type="AlphaFoldDB" id="A0AAW0KYW4"/>
<reference evidence="2 3" key="1">
    <citation type="journal article" date="2018" name="Sci. Data">
        <title>The draft genome sequence of cork oak.</title>
        <authorList>
            <person name="Ramos A.M."/>
            <person name="Usie A."/>
            <person name="Barbosa P."/>
            <person name="Barros P.M."/>
            <person name="Capote T."/>
            <person name="Chaves I."/>
            <person name="Simoes F."/>
            <person name="Abreu I."/>
            <person name="Carrasquinho I."/>
            <person name="Faro C."/>
            <person name="Guimaraes J.B."/>
            <person name="Mendonca D."/>
            <person name="Nobrega F."/>
            <person name="Rodrigues L."/>
            <person name="Saibo N.J.M."/>
            <person name="Varela M.C."/>
            <person name="Egas C."/>
            <person name="Matos J."/>
            <person name="Miguel C.M."/>
            <person name="Oliveira M.M."/>
            <person name="Ricardo C.P."/>
            <person name="Goncalves S."/>
        </authorList>
    </citation>
    <scope>NUCLEOTIDE SEQUENCE [LARGE SCALE GENOMIC DNA]</scope>
    <source>
        <strain evidence="3">cv. HL8</strain>
    </source>
</reference>
<proteinExistence type="predicted"/>
<evidence type="ECO:0000313" key="2">
    <source>
        <dbReference type="EMBL" id="KAK7844357.1"/>
    </source>
</evidence>
<sequence length="162" mass="18615">MEIRQYFTVMGVSHLVVITTPFGGTEFGYLSWTASCICQYATIGINASDLYCRIWKVRNGYKCSLFVNIANDKGEAVKKMTHYISPVVTGYIIIIITVLPYVPYPTFQIWYRKYPYPDTLYPNPLMGRVKSVTAGWVPISLWAVAIAKWMEFAFRRNISTLR</sequence>
<name>A0AAW0KYW4_QUESU</name>
<organism evidence="2 3">
    <name type="scientific">Quercus suber</name>
    <name type="common">Cork oak</name>
    <dbReference type="NCBI Taxonomy" id="58331"/>
    <lineage>
        <taxon>Eukaryota</taxon>
        <taxon>Viridiplantae</taxon>
        <taxon>Streptophyta</taxon>
        <taxon>Embryophyta</taxon>
        <taxon>Tracheophyta</taxon>
        <taxon>Spermatophyta</taxon>
        <taxon>Magnoliopsida</taxon>
        <taxon>eudicotyledons</taxon>
        <taxon>Gunneridae</taxon>
        <taxon>Pentapetalae</taxon>
        <taxon>rosids</taxon>
        <taxon>fabids</taxon>
        <taxon>Fagales</taxon>
        <taxon>Fagaceae</taxon>
        <taxon>Quercus</taxon>
    </lineage>
</organism>
<keyword evidence="1" id="KW-1133">Transmembrane helix</keyword>
<keyword evidence="3" id="KW-1185">Reference proteome</keyword>
<feature type="transmembrane region" description="Helical" evidence="1">
    <location>
        <begin position="134"/>
        <end position="154"/>
    </location>
</feature>
<evidence type="ECO:0000256" key="1">
    <source>
        <dbReference type="SAM" id="Phobius"/>
    </source>
</evidence>
<protein>
    <submittedName>
        <fullName evidence="2">Uncharacterized protein</fullName>
    </submittedName>
</protein>
<dbReference type="Proteomes" id="UP000237347">
    <property type="component" value="Unassembled WGS sequence"/>
</dbReference>
<gene>
    <name evidence="2" type="ORF">CFP56_010920</name>
</gene>
<comment type="caution">
    <text evidence="2">The sequence shown here is derived from an EMBL/GenBank/DDBJ whole genome shotgun (WGS) entry which is preliminary data.</text>
</comment>
<accession>A0AAW0KYW4</accession>
<dbReference type="EMBL" id="PKMF04000186">
    <property type="protein sequence ID" value="KAK7844357.1"/>
    <property type="molecule type" value="Genomic_DNA"/>
</dbReference>
<keyword evidence="1" id="KW-0812">Transmembrane</keyword>
<evidence type="ECO:0000313" key="3">
    <source>
        <dbReference type="Proteomes" id="UP000237347"/>
    </source>
</evidence>